<name>A0A1X7RGT1_ZYMT9</name>
<dbReference type="EMBL" id="LT853692">
    <property type="protein sequence ID" value="SMQ46628.1"/>
    <property type="molecule type" value="Genomic_DNA"/>
</dbReference>
<protein>
    <recommendedName>
        <fullName evidence="3">Asp/Glu racemase</fullName>
    </recommendedName>
</protein>
<evidence type="ECO:0000313" key="2">
    <source>
        <dbReference type="Proteomes" id="UP000215127"/>
    </source>
</evidence>
<dbReference type="STRING" id="1276538.A0A1X7RGT1"/>
<dbReference type="InterPro" id="IPR026286">
    <property type="entry name" value="MaiA/AMDase"/>
</dbReference>
<dbReference type="PANTHER" id="PTHR40267:SF1">
    <property type="entry name" value="BLR3294 PROTEIN"/>
    <property type="match status" value="1"/>
</dbReference>
<organism evidence="1 2">
    <name type="scientific">Zymoseptoria tritici (strain ST99CH_3D7)</name>
    <dbReference type="NCBI Taxonomy" id="1276538"/>
    <lineage>
        <taxon>Eukaryota</taxon>
        <taxon>Fungi</taxon>
        <taxon>Dikarya</taxon>
        <taxon>Ascomycota</taxon>
        <taxon>Pezizomycotina</taxon>
        <taxon>Dothideomycetes</taxon>
        <taxon>Dothideomycetidae</taxon>
        <taxon>Mycosphaerellales</taxon>
        <taxon>Mycosphaerellaceae</taxon>
        <taxon>Zymoseptoria</taxon>
    </lineage>
</organism>
<sequence length="257" mass="27757">MSLIPDLRTAKKIGFIVPSSNVAVEAITTAILASLNVNIIPIFTRIRVLTVGTDATSRSQFSPDVFTSAAQLLTDAECSAILWDGTSGMFMGHDLEADRALAKAMSDAAGGIPCSTTTLATVAALEHLSIRDVSIAVPYTPELTEKVNQFFSGEEFKVHAAVRMDKTPAPNREIAKCTEDEMETVIRKAAVPEAKAILVTCTNWPATGLVQRLEDDLDLTIVDSIGVTLWEGLRMIGYNGKGEDLRQWGRLFTSLAQ</sequence>
<dbReference type="PANTHER" id="PTHR40267">
    <property type="entry name" value="BLR3294 PROTEIN"/>
    <property type="match status" value="1"/>
</dbReference>
<dbReference type="Proteomes" id="UP000215127">
    <property type="component" value="Chromosome 1"/>
</dbReference>
<reference evidence="1 2" key="1">
    <citation type="submission" date="2016-06" db="EMBL/GenBank/DDBJ databases">
        <authorList>
            <person name="Kjaerup R.B."/>
            <person name="Dalgaard T.S."/>
            <person name="Juul-Madsen H.R."/>
        </authorList>
    </citation>
    <scope>NUCLEOTIDE SEQUENCE [LARGE SCALE GENOMIC DNA]</scope>
</reference>
<evidence type="ECO:0008006" key="3">
    <source>
        <dbReference type="Google" id="ProtNLM"/>
    </source>
</evidence>
<dbReference type="Pfam" id="PF17645">
    <property type="entry name" value="Amdase"/>
    <property type="match status" value="1"/>
</dbReference>
<dbReference type="InterPro" id="IPR053714">
    <property type="entry name" value="Iso_Racemase_Enz_sf"/>
</dbReference>
<dbReference type="PIRSF" id="PIRSF015736">
    <property type="entry name" value="MI"/>
    <property type="match status" value="1"/>
</dbReference>
<accession>A0A1X7RGT1</accession>
<dbReference type="AlphaFoldDB" id="A0A1X7RGT1"/>
<dbReference type="Gene3D" id="3.40.50.12500">
    <property type="match status" value="1"/>
</dbReference>
<proteinExistence type="predicted"/>
<keyword evidence="2" id="KW-1185">Reference proteome</keyword>
<evidence type="ECO:0000313" key="1">
    <source>
        <dbReference type="EMBL" id="SMQ46628.1"/>
    </source>
</evidence>
<gene>
    <name evidence="1" type="ORF">ZT3D7_G1774</name>
</gene>